<protein>
    <submittedName>
        <fullName evidence="1">Uncharacterized protein</fullName>
    </submittedName>
</protein>
<gene>
    <name evidence="1" type="ORF">LMG28614_06693</name>
</gene>
<keyword evidence="2" id="KW-1185">Reference proteome</keyword>
<dbReference type="Proteomes" id="UP000494365">
    <property type="component" value="Unassembled WGS sequence"/>
</dbReference>
<evidence type="ECO:0000313" key="1">
    <source>
        <dbReference type="EMBL" id="CAB3807894.1"/>
    </source>
</evidence>
<dbReference type="EMBL" id="CADIKK010000053">
    <property type="protein sequence ID" value="CAB3807894.1"/>
    <property type="molecule type" value="Genomic_DNA"/>
</dbReference>
<reference evidence="1 2" key="1">
    <citation type="submission" date="2020-04" db="EMBL/GenBank/DDBJ databases">
        <authorList>
            <person name="De Canck E."/>
        </authorList>
    </citation>
    <scope>NUCLEOTIDE SEQUENCE [LARGE SCALE GENOMIC DNA]</scope>
    <source>
        <strain evidence="1 2">LMG 28614</strain>
    </source>
</reference>
<sequence>MVLAGHQFARNPAFTLEPPTAQEAPVVHEELQQAEVRATGMATQREVGESCWHVDGIAARISGMKRTALQHNTPATDAISYVGYRFPPEVNEELKDQRRIKIAECEALR</sequence>
<name>A0A6S7BPD2_9BURK</name>
<organism evidence="1 2">
    <name type="scientific">Paraburkholderia ultramafica</name>
    <dbReference type="NCBI Taxonomy" id="1544867"/>
    <lineage>
        <taxon>Bacteria</taxon>
        <taxon>Pseudomonadati</taxon>
        <taxon>Pseudomonadota</taxon>
        <taxon>Betaproteobacteria</taxon>
        <taxon>Burkholderiales</taxon>
        <taxon>Burkholderiaceae</taxon>
        <taxon>Paraburkholderia</taxon>
    </lineage>
</organism>
<dbReference type="AlphaFoldDB" id="A0A6S7BPD2"/>
<evidence type="ECO:0000313" key="2">
    <source>
        <dbReference type="Proteomes" id="UP000494365"/>
    </source>
</evidence>
<proteinExistence type="predicted"/>
<accession>A0A6S7BPD2</accession>